<dbReference type="Gene3D" id="2.60.40.10">
    <property type="entry name" value="Immunoglobulins"/>
    <property type="match status" value="8"/>
</dbReference>
<dbReference type="GO" id="GO:0005886">
    <property type="term" value="C:plasma membrane"/>
    <property type="evidence" value="ECO:0007669"/>
    <property type="project" value="TreeGrafter"/>
</dbReference>
<evidence type="ECO:0000256" key="3">
    <source>
        <dbReference type="ARBA" id="ARBA00023157"/>
    </source>
</evidence>
<comment type="caution">
    <text evidence="11">The sequence shown here is derived from an EMBL/GenBank/DDBJ whole genome shotgun (WGS) entry which is preliminary data.</text>
</comment>
<name>A0A8J2S0E7_9CRUS</name>
<dbReference type="PROSITE" id="PS50853">
    <property type="entry name" value="FN3"/>
    <property type="match status" value="1"/>
</dbReference>
<dbReference type="SUPFAM" id="SSF49265">
    <property type="entry name" value="Fibronectin type III"/>
    <property type="match status" value="1"/>
</dbReference>
<dbReference type="SMART" id="SM00409">
    <property type="entry name" value="IG"/>
    <property type="match status" value="7"/>
</dbReference>
<sequence length="1229" mass="135113">MDKQQRQFVLAFLVMALLVAGAWTVDVRVGEDVTLECRFNPALMDKRHTFYWIRANIKEKDNVAIGESPLEKNYRISFKPAEGQYDLLVSGATYDRDNGRFECRLKEQGTGIELHSQSVDLVVLVPPSSPQINPVSPVAVEGQPTELVCSSAGGSPDPVLRWYRKGEANPLEGAIMKPGGSRSVATQSTLIVRPQKEDDGAEYRCVAWNRAMDTNDKKEANIVLAVNYAPRVRVSPSPLNVERGGSVQIQCQVDAKPAVYSVRWTRSGRFIATTFNHTLRSVTLEDDGVYVCSADNGLGQVGEAELQLDVLHPPIVTISESRKEVEIGSSVSIPCNVSAKPAPTSIEWLKEGDAQFRSNGPVLRLNRVAAAENGRYLCRATNMIASAERSGNATFQLLVKHEPGSARISPEEPIAVDEASITLTCAADPPGWPLPQYRWWKAGAETTILASTSELTIHVARQNSEGTYYCQPSNELGTGGSSYVNLRVFQPPRFIGQLPPVLQKKAQDADFNLTCSAQGKPKPSITWLKDGVEILPGSSSGSYDLAMDESEGRNAIFTVRSTLRFHGSERPALSQLTADDRGVYTCAFENQIRRIESTLTLKIEHAPILLDHRPKVASNVGSSSVQLLCQVQAYPRPNFEWSLRDVPIIGGGAVSGTDSKYEMNVTSITNVANGNDIYQGVLRINDVKESDYGDYTCKMWNAEGENAAAVRLQATSAPEKPTNLRVVQSGYDSLTLEWDEGFNGGFENTIYTVLYKSASSSLSDAGQQQQEDDCQYANPCVIRGLEQLQSYTFQVRAENTKGKSPLSNSLTASTVVDMSRIPEPKQVAYEPKTKTISFNVESQLPLMAMVESRIDGDWLLSQKISVRSPLSREVLDLVKDDVDDIRIKLCLEMNTTLCSEPIVAVTGDLIQEPTKALTELPAKYMVAIIVACVVGSLVFVLFAIFYCYRRRRAQKLKKLLEMEKAHSARPTITQQQQQQQQQPPPPYYAGLENKGRDQSLMNTSHGSMLDDTASKNALYATQNGYGYAVASAQNNGHANGGGDWVNMAYTEHSYSNSNNGGSVNSQDSLWQLKLASQNGGGGVGVNGGGADHQLGNGTLPDRSYHYDPMTHGGYGGFEDYSHYPPSNGDDYLQRNNYGVVAGGNGDPYAAVHKNGKRMEHLESTYHNVSGLPDPYMEAEPEEMKQHQQQQQQQQQMAPPQHHLSFDESLESGYSTPNSRNRRVIREIIV</sequence>
<dbReference type="InterPro" id="IPR051275">
    <property type="entry name" value="Cell_adhesion_signaling"/>
</dbReference>
<dbReference type="AlphaFoldDB" id="A0A8J2S0E7"/>
<keyword evidence="4" id="KW-0325">Glycoprotein</keyword>
<feature type="domain" description="Ig-like" evidence="9">
    <location>
        <begin position="130"/>
        <end position="223"/>
    </location>
</feature>
<evidence type="ECO:0000256" key="7">
    <source>
        <dbReference type="SAM" id="Phobius"/>
    </source>
</evidence>
<feature type="domain" description="Ig-like" evidence="9">
    <location>
        <begin position="492"/>
        <end position="600"/>
    </location>
</feature>
<keyword evidence="12" id="KW-1185">Reference proteome</keyword>
<dbReference type="Proteomes" id="UP000789390">
    <property type="component" value="Unassembled WGS sequence"/>
</dbReference>
<feature type="domain" description="Ig-like" evidence="9">
    <location>
        <begin position="230"/>
        <end position="309"/>
    </location>
</feature>
<evidence type="ECO:0000256" key="5">
    <source>
        <dbReference type="ARBA" id="ARBA00023319"/>
    </source>
</evidence>
<comment type="subcellular location">
    <subcellularLocation>
        <location evidence="1">Membrane</location>
        <topology evidence="1">Single-pass type I membrane protein</topology>
    </subcellularLocation>
</comment>
<evidence type="ECO:0000256" key="4">
    <source>
        <dbReference type="ARBA" id="ARBA00023180"/>
    </source>
</evidence>
<dbReference type="SMART" id="SM00408">
    <property type="entry name" value="IGc2"/>
    <property type="match status" value="6"/>
</dbReference>
<evidence type="ECO:0000256" key="8">
    <source>
        <dbReference type="SAM" id="SignalP"/>
    </source>
</evidence>
<dbReference type="PANTHER" id="PTHR11640:SF134">
    <property type="entry name" value="ECHINOID, ISOFORM A-RELATED"/>
    <property type="match status" value="1"/>
</dbReference>
<gene>
    <name evidence="11" type="ORF">DGAL_LOCUS15917</name>
</gene>
<dbReference type="GO" id="GO:0005911">
    <property type="term" value="C:cell-cell junction"/>
    <property type="evidence" value="ECO:0007669"/>
    <property type="project" value="TreeGrafter"/>
</dbReference>
<evidence type="ECO:0000259" key="9">
    <source>
        <dbReference type="PROSITE" id="PS50835"/>
    </source>
</evidence>
<organism evidence="11 12">
    <name type="scientific">Daphnia galeata</name>
    <dbReference type="NCBI Taxonomy" id="27404"/>
    <lineage>
        <taxon>Eukaryota</taxon>
        <taxon>Metazoa</taxon>
        <taxon>Ecdysozoa</taxon>
        <taxon>Arthropoda</taxon>
        <taxon>Crustacea</taxon>
        <taxon>Branchiopoda</taxon>
        <taxon>Diplostraca</taxon>
        <taxon>Cladocera</taxon>
        <taxon>Anomopoda</taxon>
        <taxon>Daphniidae</taxon>
        <taxon>Daphnia</taxon>
    </lineage>
</organism>
<dbReference type="SUPFAM" id="SSF48726">
    <property type="entry name" value="Immunoglobulin"/>
    <property type="match status" value="6"/>
</dbReference>
<evidence type="ECO:0000259" key="10">
    <source>
        <dbReference type="PROSITE" id="PS50853"/>
    </source>
</evidence>
<feature type="domain" description="Ig-like" evidence="9">
    <location>
        <begin position="313"/>
        <end position="396"/>
    </location>
</feature>
<keyword evidence="7" id="KW-1133">Transmembrane helix</keyword>
<evidence type="ECO:0000313" key="12">
    <source>
        <dbReference type="Proteomes" id="UP000789390"/>
    </source>
</evidence>
<feature type="compositionally biased region" description="Low complexity" evidence="6">
    <location>
        <begin position="1186"/>
        <end position="1195"/>
    </location>
</feature>
<keyword evidence="3" id="KW-1015">Disulfide bond</keyword>
<evidence type="ECO:0008006" key="13">
    <source>
        <dbReference type="Google" id="ProtNLM"/>
    </source>
</evidence>
<dbReference type="GO" id="GO:0098609">
    <property type="term" value="P:cell-cell adhesion"/>
    <property type="evidence" value="ECO:0007669"/>
    <property type="project" value="TreeGrafter"/>
</dbReference>
<dbReference type="InterPro" id="IPR003599">
    <property type="entry name" value="Ig_sub"/>
</dbReference>
<evidence type="ECO:0000256" key="6">
    <source>
        <dbReference type="SAM" id="MobiDB-lite"/>
    </source>
</evidence>
<proteinExistence type="predicted"/>
<dbReference type="EMBL" id="CAKKLH010000324">
    <property type="protein sequence ID" value="CAH0112205.1"/>
    <property type="molecule type" value="Genomic_DNA"/>
</dbReference>
<protein>
    <recommendedName>
        <fullName evidence="13">Hemicentin-2</fullName>
    </recommendedName>
</protein>
<evidence type="ECO:0000313" key="11">
    <source>
        <dbReference type="EMBL" id="CAH0112205.1"/>
    </source>
</evidence>
<dbReference type="InterPro" id="IPR036116">
    <property type="entry name" value="FN3_sf"/>
</dbReference>
<feature type="region of interest" description="Disordered" evidence="6">
    <location>
        <begin position="1172"/>
        <end position="1217"/>
    </location>
</feature>
<dbReference type="InterPro" id="IPR036179">
    <property type="entry name" value="Ig-like_dom_sf"/>
</dbReference>
<dbReference type="InterPro" id="IPR003961">
    <property type="entry name" value="FN3_dom"/>
</dbReference>
<dbReference type="CDD" id="cd00063">
    <property type="entry name" value="FN3"/>
    <property type="match status" value="1"/>
</dbReference>
<dbReference type="OrthoDB" id="5857426at2759"/>
<dbReference type="PANTHER" id="PTHR11640">
    <property type="entry name" value="NEPHRIN"/>
    <property type="match status" value="1"/>
</dbReference>
<dbReference type="InterPro" id="IPR003598">
    <property type="entry name" value="Ig_sub2"/>
</dbReference>
<keyword evidence="8" id="KW-0732">Signal</keyword>
<keyword evidence="5" id="KW-0393">Immunoglobulin domain</keyword>
<accession>A0A8J2S0E7</accession>
<feature type="domain" description="Ig-like" evidence="9">
    <location>
        <begin position="607"/>
        <end position="713"/>
    </location>
</feature>
<keyword evidence="7" id="KW-0812">Transmembrane</keyword>
<dbReference type="Pfam" id="PF00041">
    <property type="entry name" value="fn3"/>
    <property type="match status" value="1"/>
</dbReference>
<dbReference type="SMART" id="SM00060">
    <property type="entry name" value="FN3"/>
    <property type="match status" value="1"/>
</dbReference>
<feature type="region of interest" description="Disordered" evidence="6">
    <location>
        <begin position="967"/>
        <end position="994"/>
    </location>
</feature>
<dbReference type="PROSITE" id="PS50835">
    <property type="entry name" value="IG_LIKE"/>
    <property type="match status" value="7"/>
</dbReference>
<evidence type="ECO:0000256" key="2">
    <source>
        <dbReference type="ARBA" id="ARBA00023136"/>
    </source>
</evidence>
<dbReference type="GO" id="GO:0050839">
    <property type="term" value="F:cell adhesion molecule binding"/>
    <property type="evidence" value="ECO:0007669"/>
    <property type="project" value="TreeGrafter"/>
</dbReference>
<feature type="chain" id="PRO_5035251876" description="Hemicentin-2" evidence="8">
    <location>
        <begin position="25"/>
        <end position="1229"/>
    </location>
</feature>
<feature type="domain" description="Fibronectin type-III" evidence="10">
    <location>
        <begin position="720"/>
        <end position="817"/>
    </location>
</feature>
<feature type="domain" description="Ig-like" evidence="9">
    <location>
        <begin position="30"/>
        <end position="120"/>
    </location>
</feature>
<feature type="transmembrane region" description="Helical" evidence="7">
    <location>
        <begin position="924"/>
        <end position="948"/>
    </location>
</feature>
<dbReference type="InterPro" id="IPR013783">
    <property type="entry name" value="Ig-like_fold"/>
</dbReference>
<feature type="signal peptide" evidence="8">
    <location>
        <begin position="1"/>
        <end position="24"/>
    </location>
</feature>
<dbReference type="InterPro" id="IPR007110">
    <property type="entry name" value="Ig-like_dom"/>
</dbReference>
<reference evidence="11" key="1">
    <citation type="submission" date="2021-11" db="EMBL/GenBank/DDBJ databases">
        <authorList>
            <person name="Schell T."/>
        </authorList>
    </citation>
    <scope>NUCLEOTIDE SEQUENCE</scope>
    <source>
        <strain evidence="11">M5</strain>
    </source>
</reference>
<feature type="domain" description="Ig-like" evidence="9">
    <location>
        <begin position="403"/>
        <end position="487"/>
    </location>
</feature>
<dbReference type="CDD" id="cd00096">
    <property type="entry name" value="Ig"/>
    <property type="match status" value="3"/>
</dbReference>
<evidence type="ECO:0000256" key="1">
    <source>
        <dbReference type="ARBA" id="ARBA00004479"/>
    </source>
</evidence>
<dbReference type="Pfam" id="PF13927">
    <property type="entry name" value="Ig_3"/>
    <property type="match status" value="6"/>
</dbReference>
<keyword evidence="2 7" id="KW-0472">Membrane</keyword>